<dbReference type="GO" id="GO:0035556">
    <property type="term" value="P:intracellular signal transduction"/>
    <property type="evidence" value="ECO:0007669"/>
    <property type="project" value="InterPro"/>
</dbReference>
<dbReference type="SUPFAM" id="SSF55073">
    <property type="entry name" value="Nucleotide cyclase"/>
    <property type="match status" value="1"/>
</dbReference>
<dbReference type="Gene3D" id="3.30.70.1230">
    <property type="entry name" value="Nucleotide cyclase"/>
    <property type="match status" value="1"/>
</dbReference>
<dbReference type="EMBL" id="AXCY01000021">
    <property type="protein sequence ID" value="KGM11454.1"/>
    <property type="molecule type" value="Genomic_DNA"/>
</dbReference>
<evidence type="ECO:0000313" key="4">
    <source>
        <dbReference type="Proteomes" id="UP000029839"/>
    </source>
</evidence>
<dbReference type="SMART" id="SM00028">
    <property type="entry name" value="TPR"/>
    <property type="match status" value="3"/>
</dbReference>
<name>A0A0A0BWA2_9CELL</name>
<dbReference type="SMART" id="SM00044">
    <property type="entry name" value="CYCc"/>
    <property type="match status" value="1"/>
</dbReference>
<dbReference type="InterPro" id="IPR011990">
    <property type="entry name" value="TPR-like_helical_dom_sf"/>
</dbReference>
<reference evidence="3 4" key="2">
    <citation type="journal article" date="2015" name="Stand. Genomic Sci.">
        <title>Draft genome sequence of Cellulomonas carbonis T26(T) and comparative analysis of six Cellulomonas genomes.</title>
        <authorList>
            <person name="Zhuang W."/>
            <person name="Zhang S."/>
            <person name="Xia X."/>
            <person name="Wang G."/>
        </authorList>
    </citation>
    <scope>NUCLEOTIDE SEQUENCE [LARGE SCALE GENOMIC DNA]</scope>
    <source>
        <strain evidence="3 4">T26</strain>
    </source>
</reference>
<comment type="caution">
    <text evidence="3">The sequence shown here is derived from an EMBL/GenBank/DDBJ whole genome shotgun (WGS) entry which is preliminary data.</text>
</comment>
<evidence type="ECO:0000256" key="1">
    <source>
        <dbReference type="SAM" id="MobiDB-lite"/>
    </source>
</evidence>
<dbReference type="Pfam" id="PF00211">
    <property type="entry name" value="Guanylate_cyc"/>
    <property type="match status" value="1"/>
</dbReference>
<evidence type="ECO:0000259" key="2">
    <source>
        <dbReference type="PROSITE" id="PS50125"/>
    </source>
</evidence>
<evidence type="ECO:0000313" key="3">
    <source>
        <dbReference type="EMBL" id="KGM11454.1"/>
    </source>
</evidence>
<dbReference type="Gene3D" id="3.40.50.300">
    <property type="entry name" value="P-loop containing nucleotide triphosphate hydrolases"/>
    <property type="match status" value="1"/>
</dbReference>
<dbReference type="OrthoDB" id="3691954at2"/>
<dbReference type="Pfam" id="PF13401">
    <property type="entry name" value="AAA_22"/>
    <property type="match status" value="1"/>
</dbReference>
<reference evidence="3 4" key="1">
    <citation type="submission" date="2013-08" db="EMBL/GenBank/DDBJ databases">
        <title>Genome sequencing of Cellulomonas carbonis T26.</title>
        <authorList>
            <person name="Chen F."/>
            <person name="Li Y."/>
            <person name="Wang G."/>
        </authorList>
    </citation>
    <scope>NUCLEOTIDE SEQUENCE [LARGE SCALE GENOMIC DNA]</scope>
    <source>
        <strain evidence="3 4">T26</strain>
    </source>
</reference>
<dbReference type="InterPro" id="IPR019734">
    <property type="entry name" value="TPR_rpt"/>
</dbReference>
<dbReference type="PANTHER" id="PTHR47691">
    <property type="entry name" value="REGULATOR-RELATED"/>
    <property type="match status" value="1"/>
</dbReference>
<sequence length="922" mass="98207">MPDQHDQHRPGPLPEGTVTMLFSDVESSTALLARLGSRYGDVVSTQRRLLRESFARWGGRELGTEGDSFFVVFTSATHAVAAAREAQEAVAAATWPDGAVVRVRMGLHTGEPVRHEDGYVGMDVHRAARVAASAHGGQVLLTEPAYRIAVGAHDATSALRDVTFRDLGTHRFKDVPEPERVHQLCVPGLPDRFPPLRSLGSASVLPRPDTSLVGRARDVAGLTEIVTAGARLTTLTGPAGTGKTRLALAAAEALDGRFVDGVYFVSLAPVTTADVMWSAVADALGTPGESKAPPSFLEHLAPRQVLLVLDNLEQLPDAATVVRALLAASPRTQVVATSRRPLHLSGEHEVPVRPLDEDAAVELYASRARLVRPGFAVTAANRRDVLEICRRLDHLPLAVEVVAARAKLLSPRATLDRLDQVLEPTRPLVDVPARQQTLRAALDWSHELLPEHLRRTFRRLGVCEGDVDLPTVAAVTGTDDPLDDVAELVDASLLTVADGDDGEPRARMLRTVARYARQRLDEDDDDADGVRDRHAAHFLARAEDAAGRLRGPDHLRARDRLEHDLDDLRAVLDRSLGSHGGVRTGVPGGAAAAERSAGATPLPVSPAPTSLAPTSPAPASPDERFEVGLRLCATLSWFWYASGYQAEGRRHLEAAVAAVGDHRTDEAMTALHGLAVIVLQQGEAERARDLLRMCLEHWRGSARDGAQDGARAAVSTELNSLALAHRALGEPDTARELLHEAVDAARAAGDASREVNAVSNLAILATDAGRHEESIPLLRRCLELDESLGDAWGTAADHVNLTNALLRAGRVDEAHAHLTRHGAACVEVEDVEITADVLGLFGVVHALRGEVDLAARALGAAGRLREQAGIPLAAPDAAWLDEAVGPARDASDPDRWSAGVEDGAGLGVEDALRMVGVVATSG</sequence>
<dbReference type="SUPFAM" id="SSF48452">
    <property type="entry name" value="TPR-like"/>
    <property type="match status" value="1"/>
</dbReference>
<dbReference type="AlphaFoldDB" id="A0A0A0BWA2"/>
<dbReference type="PROSITE" id="PS50125">
    <property type="entry name" value="GUANYLATE_CYCLASE_2"/>
    <property type="match status" value="1"/>
</dbReference>
<dbReference type="GO" id="GO:0004016">
    <property type="term" value="F:adenylate cyclase activity"/>
    <property type="evidence" value="ECO:0007669"/>
    <property type="project" value="UniProtKB-ARBA"/>
</dbReference>
<dbReference type="InterPro" id="IPR003593">
    <property type="entry name" value="AAA+_ATPase"/>
</dbReference>
<dbReference type="InterPro" id="IPR058852">
    <property type="entry name" value="HTH_77"/>
</dbReference>
<dbReference type="PANTHER" id="PTHR47691:SF3">
    <property type="entry name" value="HTH-TYPE TRANSCRIPTIONAL REGULATOR RV0890C-RELATED"/>
    <property type="match status" value="1"/>
</dbReference>
<feature type="domain" description="Guanylate cyclase" evidence="2">
    <location>
        <begin position="19"/>
        <end position="131"/>
    </location>
</feature>
<dbReference type="Gene3D" id="1.25.40.10">
    <property type="entry name" value="Tetratricopeptide repeat domain"/>
    <property type="match status" value="1"/>
</dbReference>
<proteinExistence type="predicted"/>
<feature type="compositionally biased region" description="Gly residues" evidence="1">
    <location>
        <begin position="578"/>
        <end position="588"/>
    </location>
</feature>
<dbReference type="Pfam" id="PF13424">
    <property type="entry name" value="TPR_12"/>
    <property type="match status" value="1"/>
</dbReference>
<dbReference type="InterPro" id="IPR001054">
    <property type="entry name" value="A/G_cyclase"/>
</dbReference>
<dbReference type="GO" id="GO:0016887">
    <property type="term" value="F:ATP hydrolysis activity"/>
    <property type="evidence" value="ECO:0007669"/>
    <property type="project" value="InterPro"/>
</dbReference>
<dbReference type="RefSeq" id="WP_043604716.1">
    <property type="nucleotide sequence ID" value="NZ_AXCY01000021.1"/>
</dbReference>
<dbReference type="InterPro" id="IPR029787">
    <property type="entry name" value="Nucleotide_cyclase"/>
</dbReference>
<dbReference type="SUPFAM" id="SSF52540">
    <property type="entry name" value="P-loop containing nucleoside triphosphate hydrolases"/>
    <property type="match status" value="1"/>
</dbReference>
<dbReference type="CDD" id="cd07302">
    <property type="entry name" value="CHD"/>
    <property type="match status" value="1"/>
</dbReference>
<keyword evidence="4" id="KW-1185">Reference proteome</keyword>
<dbReference type="InterPro" id="IPR027417">
    <property type="entry name" value="P-loop_NTPase"/>
</dbReference>
<organism evidence="3 4">
    <name type="scientific">Cellulomonas carbonis T26</name>
    <dbReference type="NCBI Taxonomy" id="947969"/>
    <lineage>
        <taxon>Bacteria</taxon>
        <taxon>Bacillati</taxon>
        <taxon>Actinomycetota</taxon>
        <taxon>Actinomycetes</taxon>
        <taxon>Micrococcales</taxon>
        <taxon>Cellulomonadaceae</taxon>
        <taxon>Cellulomonas</taxon>
    </lineage>
</organism>
<gene>
    <name evidence="3" type="ORF">N868_08840</name>
</gene>
<protein>
    <recommendedName>
        <fullName evidence="2">Guanylate cyclase domain-containing protein</fullName>
    </recommendedName>
</protein>
<feature type="region of interest" description="Disordered" evidence="1">
    <location>
        <begin position="577"/>
        <end position="622"/>
    </location>
</feature>
<accession>A0A0A0BWA2</accession>
<dbReference type="SMART" id="SM00382">
    <property type="entry name" value="AAA"/>
    <property type="match status" value="1"/>
</dbReference>
<dbReference type="Proteomes" id="UP000029839">
    <property type="component" value="Unassembled WGS sequence"/>
</dbReference>
<dbReference type="Pfam" id="PF25872">
    <property type="entry name" value="HTH_77"/>
    <property type="match status" value="1"/>
</dbReference>
<feature type="compositionally biased region" description="Low complexity" evidence="1">
    <location>
        <begin position="589"/>
        <end position="614"/>
    </location>
</feature>
<dbReference type="GO" id="GO:0009190">
    <property type="term" value="P:cyclic nucleotide biosynthetic process"/>
    <property type="evidence" value="ECO:0007669"/>
    <property type="project" value="InterPro"/>
</dbReference>
<dbReference type="InterPro" id="IPR049945">
    <property type="entry name" value="AAA_22"/>
</dbReference>